<keyword evidence="3" id="KW-0812">Transmembrane</keyword>
<name>A0A432XYH4_9GAMM</name>
<feature type="transmembrane region" description="Helical" evidence="3">
    <location>
        <begin position="80"/>
        <end position="102"/>
    </location>
</feature>
<dbReference type="Gene3D" id="1.20.120.1760">
    <property type="match status" value="1"/>
</dbReference>
<keyword evidence="3" id="KW-0472">Membrane</keyword>
<evidence type="ECO:0000256" key="3">
    <source>
        <dbReference type="SAM" id="Phobius"/>
    </source>
</evidence>
<feature type="transmembrane region" description="Helical" evidence="3">
    <location>
        <begin position="149"/>
        <end position="170"/>
    </location>
</feature>
<comment type="caution">
    <text evidence="4">The sequence shown here is derived from an EMBL/GenBank/DDBJ whole genome shotgun (WGS) entry which is preliminary data.</text>
</comment>
<protein>
    <recommendedName>
        <fullName evidence="6">CDP-alcohol phosphatidyltransferase family protein</fullName>
    </recommendedName>
</protein>
<dbReference type="AlphaFoldDB" id="A0A432XYH4"/>
<dbReference type="EMBL" id="PIPV01000005">
    <property type="protein sequence ID" value="RUO53770.1"/>
    <property type="molecule type" value="Genomic_DNA"/>
</dbReference>
<keyword evidence="3" id="KW-1133">Transmembrane helix</keyword>
<proteinExistence type="inferred from homology"/>
<organism evidence="4 5">
    <name type="scientific">Idiomarina fontislapidosi</name>
    <dbReference type="NCBI Taxonomy" id="263723"/>
    <lineage>
        <taxon>Bacteria</taxon>
        <taxon>Pseudomonadati</taxon>
        <taxon>Pseudomonadota</taxon>
        <taxon>Gammaproteobacteria</taxon>
        <taxon>Alteromonadales</taxon>
        <taxon>Idiomarinaceae</taxon>
        <taxon>Idiomarina</taxon>
    </lineage>
</organism>
<feature type="transmembrane region" description="Helical" evidence="3">
    <location>
        <begin position="109"/>
        <end position="129"/>
    </location>
</feature>
<evidence type="ECO:0000313" key="5">
    <source>
        <dbReference type="Proteomes" id="UP000287330"/>
    </source>
</evidence>
<dbReference type="PROSITE" id="PS00379">
    <property type="entry name" value="CDP_ALCOHOL_P_TRANSF"/>
    <property type="match status" value="1"/>
</dbReference>
<keyword evidence="1 2" id="KW-0808">Transferase</keyword>
<comment type="similarity">
    <text evidence="2">Belongs to the CDP-alcohol phosphatidyltransferase class-I family.</text>
</comment>
<dbReference type="InterPro" id="IPR043130">
    <property type="entry name" value="CDP-OH_PTrfase_TM_dom"/>
</dbReference>
<gene>
    <name evidence="4" type="ORF">CWE25_07725</name>
</gene>
<keyword evidence="5" id="KW-1185">Reference proteome</keyword>
<dbReference type="RefSeq" id="WP_110574340.1">
    <property type="nucleotide sequence ID" value="NZ_PIPV01000005.1"/>
</dbReference>
<dbReference type="GO" id="GO:0016780">
    <property type="term" value="F:phosphotransferase activity, for other substituted phosphate groups"/>
    <property type="evidence" value="ECO:0007669"/>
    <property type="project" value="InterPro"/>
</dbReference>
<feature type="transmembrane region" description="Helical" evidence="3">
    <location>
        <begin position="33"/>
        <end position="60"/>
    </location>
</feature>
<dbReference type="GO" id="GO:0008654">
    <property type="term" value="P:phospholipid biosynthetic process"/>
    <property type="evidence" value="ECO:0007669"/>
    <property type="project" value="InterPro"/>
</dbReference>
<feature type="transmembrane region" description="Helical" evidence="3">
    <location>
        <begin position="177"/>
        <end position="197"/>
    </location>
</feature>
<dbReference type="InterPro" id="IPR000462">
    <property type="entry name" value="CDP-OH_P_trans"/>
</dbReference>
<evidence type="ECO:0000256" key="2">
    <source>
        <dbReference type="RuleBase" id="RU003750"/>
    </source>
</evidence>
<reference evidence="5" key="1">
    <citation type="journal article" date="2018" name="Front. Microbiol.">
        <title>Genome-Based Analysis Reveals the Taxonomy and Diversity of the Family Idiomarinaceae.</title>
        <authorList>
            <person name="Liu Y."/>
            <person name="Lai Q."/>
            <person name="Shao Z."/>
        </authorList>
    </citation>
    <scope>NUCLEOTIDE SEQUENCE [LARGE SCALE GENOMIC DNA]</scope>
    <source>
        <strain evidence="5">F23</strain>
    </source>
</reference>
<accession>A0A432XYH4</accession>
<dbReference type="GO" id="GO:0016020">
    <property type="term" value="C:membrane"/>
    <property type="evidence" value="ECO:0007669"/>
    <property type="project" value="InterPro"/>
</dbReference>
<evidence type="ECO:0000256" key="1">
    <source>
        <dbReference type="ARBA" id="ARBA00022679"/>
    </source>
</evidence>
<dbReference type="InterPro" id="IPR048254">
    <property type="entry name" value="CDP_ALCOHOL_P_TRANSF_CS"/>
</dbReference>
<sequence>MIDRYLIPPLHKLLDKPAELLVNRAVTANQVTLVGFALGLLAVPLLAAGAFELALIAILLNRLADGLDGAVARRTRTTDAGGFLDIVLDFIFYQAVVVGFILSSPHEHLLAGLFLMLSFVGTGTSFLAFAVQASKRGLNNPHYPNKSMYYMGGLAEGFETFAVFILLCLLPQHFVMIAWLFGTVCWVTTATRIWAGFNTLKADN</sequence>
<evidence type="ECO:0008006" key="6">
    <source>
        <dbReference type="Google" id="ProtNLM"/>
    </source>
</evidence>
<dbReference type="Pfam" id="PF01066">
    <property type="entry name" value="CDP-OH_P_transf"/>
    <property type="match status" value="1"/>
</dbReference>
<evidence type="ECO:0000313" key="4">
    <source>
        <dbReference type="EMBL" id="RUO53770.1"/>
    </source>
</evidence>
<dbReference type="OrthoDB" id="9790577at2"/>
<dbReference type="Proteomes" id="UP000287330">
    <property type="component" value="Unassembled WGS sequence"/>
</dbReference>